<dbReference type="InterPro" id="IPR024930">
    <property type="entry name" value="Skp_dom_sf"/>
</dbReference>
<evidence type="ECO:0000256" key="3">
    <source>
        <dbReference type="SAM" id="Phobius"/>
    </source>
</evidence>
<dbReference type="RefSeq" id="WP_226180729.1">
    <property type="nucleotide sequence ID" value="NZ_JAJADR010000015.1"/>
</dbReference>
<keyword evidence="2" id="KW-0732">Signal</keyword>
<dbReference type="Gene3D" id="3.30.910.20">
    <property type="entry name" value="Skp domain"/>
    <property type="match status" value="1"/>
</dbReference>
<keyword evidence="3" id="KW-0472">Membrane</keyword>
<accession>A0ABS8AZB2</accession>
<organism evidence="4 5">
    <name type="scientific">Hymenobacter lucidus</name>
    <dbReference type="NCBI Taxonomy" id="2880930"/>
    <lineage>
        <taxon>Bacteria</taxon>
        <taxon>Pseudomonadati</taxon>
        <taxon>Bacteroidota</taxon>
        <taxon>Cytophagia</taxon>
        <taxon>Cytophagales</taxon>
        <taxon>Hymenobacteraceae</taxon>
        <taxon>Hymenobacter</taxon>
    </lineage>
</organism>
<reference evidence="4" key="1">
    <citation type="submission" date="2021-10" db="EMBL/GenBank/DDBJ databases">
        <authorList>
            <person name="Dean J.D."/>
            <person name="Kim M.K."/>
            <person name="Newey C.N."/>
            <person name="Stoker T.S."/>
            <person name="Thompson D.W."/>
            <person name="Grose J.H."/>
        </authorList>
    </citation>
    <scope>NUCLEOTIDE SEQUENCE</scope>
    <source>
        <strain evidence="4">BT178</strain>
    </source>
</reference>
<evidence type="ECO:0000256" key="1">
    <source>
        <dbReference type="ARBA" id="ARBA00009091"/>
    </source>
</evidence>
<sequence length="174" mass="19547">MRSSSQLLLNLVLIAAVAALFFLHFSQRSRIAYVESARVLEGYKAMQVAQATYQQEAAGWQANLDTLKQTVQQELDGYNRVRTSLPLAERAVREASLAKRQQQYFDYKKALGEKATTEEARLTGEVIQKADAFMRRYGKEHGYDIVFAATEAGTVVYGKEGMDITDEVIKAINE</sequence>
<keyword evidence="3" id="KW-0812">Transmembrane</keyword>
<evidence type="ECO:0000313" key="4">
    <source>
        <dbReference type="EMBL" id="MCB2411151.1"/>
    </source>
</evidence>
<proteinExistence type="inferred from homology"/>
<dbReference type="Proteomes" id="UP001165296">
    <property type="component" value="Unassembled WGS sequence"/>
</dbReference>
<evidence type="ECO:0000313" key="5">
    <source>
        <dbReference type="Proteomes" id="UP001165296"/>
    </source>
</evidence>
<dbReference type="PANTHER" id="PTHR35089:SF1">
    <property type="entry name" value="CHAPERONE PROTEIN SKP"/>
    <property type="match status" value="1"/>
</dbReference>
<keyword evidence="5" id="KW-1185">Reference proteome</keyword>
<protein>
    <submittedName>
        <fullName evidence="4">OmpH family outer membrane protein</fullName>
    </submittedName>
</protein>
<feature type="transmembrane region" description="Helical" evidence="3">
    <location>
        <begin position="7"/>
        <end position="25"/>
    </location>
</feature>
<dbReference type="Pfam" id="PF03938">
    <property type="entry name" value="OmpH"/>
    <property type="match status" value="1"/>
</dbReference>
<gene>
    <name evidence="4" type="ORF">LGH74_24400</name>
</gene>
<dbReference type="EMBL" id="JAJADR010000015">
    <property type="protein sequence ID" value="MCB2411151.1"/>
    <property type="molecule type" value="Genomic_DNA"/>
</dbReference>
<comment type="similarity">
    <text evidence="1">Belongs to the Skp family.</text>
</comment>
<comment type="caution">
    <text evidence="4">The sequence shown here is derived from an EMBL/GenBank/DDBJ whole genome shotgun (WGS) entry which is preliminary data.</text>
</comment>
<dbReference type="InterPro" id="IPR005632">
    <property type="entry name" value="Chaperone_Skp"/>
</dbReference>
<name>A0ABS8AZB2_9BACT</name>
<keyword evidence="3" id="KW-1133">Transmembrane helix</keyword>
<dbReference type="SMART" id="SM00935">
    <property type="entry name" value="OmpH"/>
    <property type="match status" value="1"/>
</dbReference>
<dbReference type="SUPFAM" id="SSF111384">
    <property type="entry name" value="OmpH-like"/>
    <property type="match status" value="1"/>
</dbReference>
<dbReference type="PANTHER" id="PTHR35089">
    <property type="entry name" value="CHAPERONE PROTEIN SKP"/>
    <property type="match status" value="1"/>
</dbReference>
<evidence type="ECO:0000256" key="2">
    <source>
        <dbReference type="ARBA" id="ARBA00022729"/>
    </source>
</evidence>